<dbReference type="EMBL" id="VZCB01000076">
    <property type="protein sequence ID" value="MQN81122.1"/>
    <property type="molecule type" value="Genomic_DNA"/>
</dbReference>
<evidence type="ECO:0000313" key="1">
    <source>
        <dbReference type="EMBL" id="MQN81122.1"/>
    </source>
</evidence>
<dbReference type="InterPro" id="IPR037066">
    <property type="entry name" value="Plug_dom_sf"/>
</dbReference>
<keyword evidence="1" id="KW-0675">Receptor</keyword>
<reference evidence="1 2" key="1">
    <citation type="submission" date="2019-09" db="EMBL/GenBank/DDBJ databases">
        <title>Distinct polysaccharide growth profiles of human intestinal Prevotella copri isolates.</title>
        <authorList>
            <person name="Fehlner-Peach H."/>
            <person name="Magnabosco C."/>
            <person name="Raghavan V."/>
            <person name="Scher J.U."/>
            <person name="Tett A."/>
            <person name="Cox L.M."/>
            <person name="Gottsegen C."/>
            <person name="Watters A."/>
            <person name="Wiltshire- Gordon J.D."/>
            <person name="Segata N."/>
            <person name="Bonneau R."/>
            <person name="Littman D.R."/>
        </authorList>
    </citation>
    <scope>NUCLEOTIDE SEQUENCE [LARGE SCALE GENOMIC DNA]</scope>
    <source>
        <strain evidence="2">iA622</strain>
    </source>
</reference>
<evidence type="ECO:0000313" key="2">
    <source>
        <dbReference type="Proteomes" id="UP000480425"/>
    </source>
</evidence>
<dbReference type="RefSeq" id="WP_153124100.1">
    <property type="nucleotide sequence ID" value="NZ_VZCB01000076.1"/>
</dbReference>
<dbReference type="AlphaFoldDB" id="A0A6G1U0P4"/>
<dbReference type="OrthoDB" id="603275at2"/>
<dbReference type="Proteomes" id="UP000480425">
    <property type="component" value="Unassembled WGS sequence"/>
</dbReference>
<proteinExistence type="predicted"/>
<name>A0A6G1U0P4_9BACT</name>
<gene>
    <name evidence="1" type="ORF">F7D73_09175</name>
</gene>
<comment type="caution">
    <text evidence="1">The sequence shown here is derived from an EMBL/GenBank/DDBJ whole genome shotgun (WGS) entry which is preliminary data.</text>
</comment>
<dbReference type="SUPFAM" id="SSF56935">
    <property type="entry name" value="Porins"/>
    <property type="match status" value="1"/>
</dbReference>
<accession>A0A6G1U0P4</accession>
<sequence length="898" mass="101654">MKHNKILNGHSKELNNMLRQPMGLLERWGFLFIFLLSLLLLLGVFTMHAQTAVTTLRGCVKTDANSPVSGINVFVSQLNQRYKILGASLTDKNGMFSVSFHTSADSVSLFCSGMTINKYQENVSNKDAFHTLYVEEKTQKLKEITVKAQKIYMGGDTINYNVASFLNKNDQSIAEVLKRMPGITVSNTGQIAYKGLPIKNLYIEGLDLMKGRYGIATNNVDPNSISTVQVLENHQEIKALKKLRPEERASINLKLREGVKGVFNLIGVLGAGNGDDALWKGELLATYFKKNSQLLAMYKGNNIGEDLEAELRSFDGDDYARTINLTGIEMPSAPGIAKRYYYFNRSNSLTFNNIYRLGKDVNLGINLGGLSDRDRRNNQSFIHNLLPDGTYRSIVERISAKLHKEIGYGDLALVKNSDKQYVKESLTFDYSSFVGTNRIENEGNILQSGKIRDYRLHNELHLTSKFHQGRGVDFVSKLNIEKRPQNLFVDRNLFPDILTSDGMNQWVESKNVESKNLLGILSSLVIGNLQISPTAFCDVRHDNLESTLEKYKNRLALTEMKVGLGLGADYKINKLNLDVDMPLGYRYQQLNDQMDKTKLLYRCFNFEPSIIATYYLNASHSFAYHGSLSNELPTIENLYAQYILNNYRQLSCYATPSLYEGTWINHKVSYHFKNIFKMFFVDVDLAWNSNKPKILYGSTYDGVVEKVESQPTESVAKRLNFRLNTSKGFDWKKTKIALMLNYAHVDSPILLQGEELNYSSNTWSVKMNASATIMNWLVASHESSYYCAGSKMSGNISMASLRSMTNDTSVDFLLPKGLSISTTCSHYYNSLNEKNKSFVLCGVSGSFSCKKWLFTLDCSNIFNKKNYSRSNTSALTERISEYSIRQRSVLLTARYRIL</sequence>
<organism evidence="1 2">
    <name type="scientific">Segatella copri</name>
    <dbReference type="NCBI Taxonomy" id="165179"/>
    <lineage>
        <taxon>Bacteria</taxon>
        <taxon>Pseudomonadati</taxon>
        <taxon>Bacteroidota</taxon>
        <taxon>Bacteroidia</taxon>
        <taxon>Bacteroidales</taxon>
        <taxon>Prevotellaceae</taxon>
        <taxon>Segatella</taxon>
    </lineage>
</organism>
<dbReference type="Gene3D" id="2.170.130.10">
    <property type="entry name" value="TonB-dependent receptor, plug domain"/>
    <property type="match status" value="1"/>
</dbReference>
<protein>
    <submittedName>
        <fullName evidence="1">TonB-dependent receptor</fullName>
    </submittedName>
</protein>